<dbReference type="InterPro" id="IPR050680">
    <property type="entry name" value="YpeA/RimI_acetyltransf"/>
</dbReference>
<comment type="caution">
    <text evidence="4">The sequence shown here is derived from an EMBL/GenBank/DDBJ whole genome shotgun (WGS) entry which is preliminary data.</text>
</comment>
<accession>A0A7W6K5L5</accession>
<dbReference type="InterPro" id="IPR000182">
    <property type="entry name" value="GNAT_dom"/>
</dbReference>
<dbReference type="PANTHER" id="PTHR43420">
    <property type="entry name" value="ACETYLTRANSFERASE"/>
    <property type="match status" value="1"/>
</dbReference>
<evidence type="ECO:0000259" key="3">
    <source>
        <dbReference type="PROSITE" id="PS51186"/>
    </source>
</evidence>
<evidence type="ECO:0000256" key="1">
    <source>
        <dbReference type="ARBA" id="ARBA00022679"/>
    </source>
</evidence>
<dbReference type="GO" id="GO:0016747">
    <property type="term" value="F:acyltransferase activity, transferring groups other than amino-acyl groups"/>
    <property type="evidence" value="ECO:0007669"/>
    <property type="project" value="InterPro"/>
</dbReference>
<dbReference type="Proteomes" id="UP000584824">
    <property type="component" value="Unassembled WGS sequence"/>
</dbReference>
<keyword evidence="5" id="KW-1185">Reference proteome</keyword>
<organism evidence="4 5">
    <name type="scientific">Allorhizobium borbori</name>
    <dbReference type="NCBI Taxonomy" id="485907"/>
    <lineage>
        <taxon>Bacteria</taxon>
        <taxon>Pseudomonadati</taxon>
        <taxon>Pseudomonadota</taxon>
        <taxon>Alphaproteobacteria</taxon>
        <taxon>Hyphomicrobiales</taxon>
        <taxon>Rhizobiaceae</taxon>
        <taxon>Rhizobium/Agrobacterium group</taxon>
        <taxon>Allorhizobium</taxon>
    </lineage>
</organism>
<protein>
    <submittedName>
        <fullName evidence="4">GNAT superfamily N-acetyltransferase</fullName>
    </submittedName>
</protein>
<feature type="domain" description="N-acetyltransferase" evidence="3">
    <location>
        <begin position="2"/>
        <end position="139"/>
    </location>
</feature>
<dbReference type="SUPFAM" id="SSF55729">
    <property type="entry name" value="Acyl-CoA N-acyltransferases (Nat)"/>
    <property type="match status" value="1"/>
</dbReference>
<dbReference type="AlphaFoldDB" id="A0A7W6K5L5"/>
<keyword evidence="2" id="KW-0012">Acyltransferase</keyword>
<dbReference type="RefSeq" id="WP_183793796.1">
    <property type="nucleotide sequence ID" value="NZ_JACIDU010000014.1"/>
</dbReference>
<evidence type="ECO:0000313" key="4">
    <source>
        <dbReference type="EMBL" id="MBB4104716.1"/>
    </source>
</evidence>
<gene>
    <name evidence="4" type="ORF">GGQ66_003295</name>
</gene>
<dbReference type="EMBL" id="JACIDU010000014">
    <property type="protein sequence ID" value="MBB4104716.1"/>
    <property type="molecule type" value="Genomic_DNA"/>
</dbReference>
<dbReference type="InterPro" id="IPR016181">
    <property type="entry name" value="Acyl_CoA_acyltransferase"/>
</dbReference>
<dbReference type="PROSITE" id="PS51186">
    <property type="entry name" value="GNAT"/>
    <property type="match status" value="1"/>
</dbReference>
<proteinExistence type="predicted"/>
<dbReference type="Gene3D" id="3.40.630.30">
    <property type="match status" value="1"/>
</dbReference>
<reference evidence="4 5" key="1">
    <citation type="submission" date="2020-08" db="EMBL/GenBank/DDBJ databases">
        <title>Genomic Encyclopedia of Type Strains, Phase IV (KMG-IV): sequencing the most valuable type-strain genomes for metagenomic binning, comparative biology and taxonomic classification.</title>
        <authorList>
            <person name="Goeker M."/>
        </authorList>
    </citation>
    <scope>NUCLEOTIDE SEQUENCE [LARGE SCALE GENOMIC DNA]</scope>
    <source>
        <strain evidence="4 5">DSM 26385</strain>
    </source>
</reference>
<keyword evidence="1 4" id="KW-0808">Transferase</keyword>
<dbReference type="Pfam" id="PF00583">
    <property type="entry name" value="Acetyltransf_1"/>
    <property type="match status" value="1"/>
</dbReference>
<dbReference type="Gene3D" id="1.20.5.540">
    <property type="entry name" value="Single helix bin"/>
    <property type="match status" value="1"/>
</dbReference>
<sequence length="140" mass="15463">MTMIDLLPEADKDAEKAVYDALRAYNIDRFGPSGYKALQIALRDDDGKVVGGLMGETARGWLFIKLLFVPEEQRGKGLATRMLQMAEDEARARGCVGLQIDTMSPEALALYLRYGFTIAGRIEGLAGGHDLIWLTRRLDG</sequence>
<name>A0A7W6K5L5_9HYPH</name>
<evidence type="ECO:0000256" key="2">
    <source>
        <dbReference type="ARBA" id="ARBA00023315"/>
    </source>
</evidence>
<evidence type="ECO:0000313" key="5">
    <source>
        <dbReference type="Proteomes" id="UP000584824"/>
    </source>
</evidence>
<dbReference type="CDD" id="cd04301">
    <property type="entry name" value="NAT_SF"/>
    <property type="match status" value="1"/>
</dbReference>